<dbReference type="Proteomes" id="UP000805649">
    <property type="component" value="Unassembled WGS sequence"/>
</dbReference>
<proteinExistence type="predicted"/>
<evidence type="ECO:0000313" key="2">
    <source>
        <dbReference type="Proteomes" id="UP000805649"/>
    </source>
</evidence>
<reference evidence="1 2" key="1">
    <citation type="journal article" date="2020" name="Phytopathology">
        <title>Genome Sequence Resources of Colletotrichum truncatum, C. plurivorum, C. musicola, and C. sojae: Four Species Pathogenic to Soybean (Glycine max).</title>
        <authorList>
            <person name="Rogerio F."/>
            <person name="Boufleur T.R."/>
            <person name="Ciampi-Guillardi M."/>
            <person name="Sukno S.A."/>
            <person name="Thon M.R."/>
            <person name="Massola Junior N.S."/>
            <person name="Baroncelli R."/>
        </authorList>
    </citation>
    <scope>NUCLEOTIDE SEQUENCE [LARGE SCALE GENOMIC DNA]</scope>
    <source>
        <strain evidence="1 2">CMES1059</strain>
    </source>
</reference>
<accession>A0ACC3YT00</accession>
<name>A0ACC3YT00_COLTU</name>
<organism evidence="1 2">
    <name type="scientific">Colletotrichum truncatum</name>
    <name type="common">Anthracnose fungus</name>
    <name type="synonym">Colletotrichum capsici</name>
    <dbReference type="NCBI Taxonomy" id="5467"/>
    <lineage>
        <taxon>Eukaryota</taxon>
        <taxon>Fungi</taxon>
        <taxon>Dikarya</taxon>
        <taxon>Ascomycota</taxon>
        <taxon>Pezizomycotina</taxon>
        <taxon>Sordariomycetes</taxon>
        <taxon>Hypocreomycetidae</taxon>
        <taxon>Glomerellales</taxon>
        <taxon>Glomerellaceae</taxon>
        <taxon>Colletotrichum</taxon>
        <taxon>Colletotrichum truncatum species complex</taxon>
    </lineage>
</organism>
<gene>
    <name evidence="1" type="ORF">CTRU02_209656</name>
</gene>
<keyword evidence="2" id="KW-1185">Reference proteome</keyword>
<sequence length="856" mass="94409">MADGRDHGTLPSKRSLTPNRPIYSSFNEAHRNIAPPTPKVAFDEDLRNQTKLTPEQVDDILRDSNESKNFRKFKDKVFLEETKKSVNIQTGCEMSPTSPESLSAMNSQSKTADHTSNQAFNASISVCASENEYAFIETSVTSHNSKDAGNQPAATRDPFASQTSLNNFPDASSFYPEDGAPYSPDATDDEFILDTIKLDPKSSPILASLPVLPPPAVLGPQNSIGQTSQTHIDDITKKNAVSGFFNATQESTHNIIQQPIFTDQGTPLGSSVPSLPQHGDKKETTKLELQYDADVSEISEDHIKENDKDEASVSRLNPFHAFSACSSKESEMKCEQIETESKKLFMRPHAEKEVSRALHHATGISQPSSGLIVDRTHPSRIKDLHSSPYKTGNTQETEFYHAPAIQSSWEVTASGVKVPVPIPHARSDEASMQEAEPYDAIGNSQPTRMSKGVKGRADIDMDDDWRTVTDDRDGFPVGTVGRVITGSSIANVSDALLIQNQYNQSRRVPSATTAWWGKPSAILPLPSPSAPFPLLDSLPSRPPPIIPRRQRQPEYWEDIELESVAAPMRTTSRMAKTGQVGHKEYANLPFPLVPREDAARRQAVRRASGLEDQTLSGRVLSPGMRISSTQDSTYALPRPAVRKDSARSLFSRINNPSFDCRDLFVSEHQQNPFRQPEHEFYSSQFALRPRPSQNPRDRASTTTSRKMNRISPQAAAEALAIDQQINRPMSPHLYSTEVLARYRAFHAVRNAGGRGTDSELADMAATVDDLPLSDMAQRRQKIFYCVIMTTTLFLPFVGYIILACRADHILSAITHGECSGLSYAQRRNLRIMQLGGFGVWGVAVAAGLIVLAATRT</sequence>
<evidence type="ECO:0000313" key="1">
    <source>
        <dbReference type="EMBL" id="KAL0935065.1"/>
    </source>
</evidence>
<dbReference type="EMBL" id="VUJX02000006">
    <property type="protein sequence ID" value="KAL0935065.1"/>
    <property type="molecule type" value="Genomic_DNA"/>
</dbReference>
<comment type="caution">
    <text evidence="1">The sequence shown here is derived from an EMBL/GenBank/DDBJ whole genome shotgun (WGS) entry which is preliminary data.</text>
</comment>
<protein>
    <submittedName>
        <fullName evidence="1">Uncharacterized protein</fullName>
    </submittedName>
</protein>